<gene>
    <name evidence="1" type="ORF">BSZ18_27005</name>
</gene>
<proteinExistence type="predicted"/>
<evidence type="ECO:0000313" key="2">
    <source>
        <dbReference type="Proteomes" id="UP000193553"/>
    </source>
</evidence>
<reference evidence="1 2" key="1">
    <citation type="submission" date="2017-03" db="EMBL/GenBank/DDBJ databases">
        <title>Whole genome sequences of fourteen strains of Bradyrhizobium canariense and one strain of Bradyrhizobium japonicum isolated from Lupinus (Papilionoideae: Genisteae) species in Algeria.</title>
        <authorList>
            <person name="Crovadore J."/>
            <person name="Chekireb D."/>
            <person name="Brachmann A."/>
            <person name="Chablais R."/>
            <person name="Cochard B."/>
            <person name="Lefort F."/>
        </authorList>
    </citation>
    <scope>NUCLEOTIDE SEQUENCE [LARGE SCALE GENOMIC DNA]</scope>
    <source>
        <strain evidence="1 2">UBMA195</strain>
    </source>
</reference>
<name>A0A1X3EBB5_9BRAD</name>
<dbReference type="EMBL" id="NAFI01000183">
    <property type="protein sequence ID" value="OSJ05161.1"/>
    <property type="molecule type" value="Genomic_DNA"/>
</dbReference>
<dbReference type="Proteomes" id="UP000193553">
    <property type="component" value="Unassembled WGS sequence"/>
</dbReference>
<dbReference type="AlphaFoldDB" id="A0A1X3EBB5"/>
<comment type="caution">
    <text evidence="1">The sequence shown here is derived from an EMBL/GenBank/DDBJ whole genome shotgun (WGS) entry which is preliminary data.</text>
</comment>
<organism evidence="1 2">
    <name type="scientific">Bradyrhizobium canariense</name>
    <dbReference type="NCBI Taxonomy" id="255045"/>
    <lineage>
        <taxon>Bacteria</taxon>
        <taxon>Pseudomonadati</taxon>
        <taxon>Pseudomonadota</taxon>
        <taxon>Alphaproteobacteria</taxon>
        <taxon>Hyphomicrobiales</taxon>
        <taxon>Nitrobacteraceae</taxon>
        <taxon>Bradyrhizobium</taxon>
    </lineage>
</organism>
<accession>A0A1X3EBB5</accession>
<protein>
    <submittedName>
        <fullName evidence="1">Uncharacterized protein</fullName>
    </submittedName>
</protein>
<evidence type="ECO:0000313" key="1">
    <source>
        <dbReference type="EMBL" id="OSJ05161.1"/>
    </source>
</evidence>
<sequence>MARREIGNAAIGNATTGNATIWRGNFGIAECVMASPPTCRLERRALAASARADETFSQLVEFDTARVISIRSVCISGKS</sequence>